<dbReference type="InterPro" id="IPR028978">
    <property type="entry name" value="Chorismate_lyase_/UTRA_dom_sf"/>
</dbReference>
<dbReference type="Pfam" id="PF01947">
    <property type="entry name" value="Rv2949c-like"/>
    <property type="match status" value="1"/>
</dbReference>
<accession>A0A4D6BLI6</accession>
<dbReference type="InterPro" id="IPR002800">
    <property type="entry name" value="Rv2949c-like"/>
</dbReference>
<protein>
    <recommendedName>
        <fullName evidence="2">Chorismate lyase</fullName>
    </recommendedName>
</protein>
<keyword evidence="1" id="KW-0934">Plastid</keyword>
<dbReference type="AlphaFoldDB" id="A0A4D6BLI6"/>
<name>A0A4D6BLI6_9FLOR</name>
<evidence type="ECO:0008006" key="2">
    <source>
        <dbReference type="Google" id="ProtNLM"/>
    </source>
</evidence>
<gene>
    <name evidence="1" type="primary">ycf21</name>
</gene>
<dbReference type="SUPFAM" id="SSF64288">
    <property type="entry name" value="Chorismate lyase-like"/>
    <property type="match status" value="1"/>
</dbReference>
<reference evidence="1" key="1">
    <citation type="journal article" date="2019" name="Phycologia">
        <title>Chloroplast and mitochondrial genomes of Balbiania investiens (Balbianiales, Nemaliophycidae).</title>
        <authorList>
            <person name="Evans J.R."/>
            <person name="StAmour N."/>
            <person name="Verbruggen H."/>
            <person name="Salomaki E.D."/>
            <person name="Vis M.L."/>
        </authorList>
    </citation>
    <scope>NUCLEOTIDE SEQUENCE</scope>
</reference>
<dbReference type="Gene3D" id="3.40.1410.10">
    <property type="entry name" value="Chorismate lyase-like"/>
    <property type="match status" value="1"/>
</dbReference>
<organism evidence="1">
    <name type="scientific">Balbiania investiens</name>
    <dbReference type="NCBI Taxonomy" id="111861"/>
    <lineage>
        <taxon>Eukaryota</taxon>
        <taxon>Rhodophyta</taxon>
        <taxon>Florideophyceae</taxon>
        <taxon>Nemaliophycidae</taxon>
        <taxon>Balbianiales</taxon>
        <taxon>Balbianiaceae</taxon>
        <taxon>Balbiania</taxon>
    </lineage>
</organism>
<dbReference type="EMBL" id="MH026108">
    <property type="protein sequence ID" value="QBX88711.1"/>
    <property type="molecule type" value="Genomic_DNA"/>
</dbReference>
<proteinExistence type="predicted"/>
<geneLocation type="plastid" evidence="1"/>
<dbReference type="RefSeq" id="YP_009628928.1">
    <property type="nucleotide sequence ID" value="NC_042171.1"/>
</dbReference>
<sequence>MNLSQNFVKTWSMNIECLTKSIEQIDLNIPKEWKIFLVSDGSLTRNINANQGQTIKLNNIKHNHKLSPLDELFWGKIKDKKDAEHNLLKREVWLVNEDHEAMAFAESYRTRSDLQTISLYYNQPIGKSIIEAEIDIHRQLQTIYYGYSTEIEKIFNNYGPIWGRSYFIYCDSKPAVLIHEFFSPALTRLK</sequence>
<dbReference type="GeneID" id="40138877"/>
<evidence type="ECO:0000313" key="1">
    <source>
        <dbReference type="EMBL" id="QBX88711.1"/>
    </source>
</evidence>